<dbReference type="HOGENOM" id="CLU_083147_1_2_1"/>
<dbReference type="OMA" id="LPAEPCC"/>
<evidence type="ECO:0000256" key="1">
    <source>
        <dbReference type="SAM" id="MobiDB-lite"/>
    </source>
</evidence>
<accession>A0A061EP38</accession>
<dbReference type="Gramene" id="EOY06117">
    <property type="protein sequence ID" value="EOY06117"/>
    <property type="gene ID" value="TCM_020938"/>
</dbReference>
<sequence>MLAAGDGNRDIFMLKLSSTGNMNIFNSPRPPKWSASLCDFGDIGTCCITCWLPCITFGQIAEIVDQGQSSCIKQGCVYGLLMLCSCHCLLSCVYREKLRAKFGLPPEPCNDCCVHFCCEACALCQEHAELKNRGFDPSKGWIGPPNAPPPSMPPTMRR</sequence>
<dbReference type="InterPro" id="IPR006461">
    <property type="entry name" value="PLAC_motif_containing"/>
</dbReference>
<dbReference type="PANTHER" id="PTHR15907">
    <property type="entry name" value="DUF614 FAMILY PROTEIN-RELATED"/>
    <property type="match status" value="1"/>
</dbReference>
<dbReference type="Pfam" id="PF04749">
    <property type="entry name" value="PLAC8"/>
    <property type="match status" value="1"/>
</dbReference>
<name>A0A061EP38_THECC</name>
<dbReference type="EMBL" id="CM001882">
    <property type="protein sequence ID" value="EOY06117.1"/>
    <property type="molecule type" value="Genomic_DNA"/>
</dbReference>
<evidence type="ECO:0000313" key="2">
    <source>
        <dbReference type="EMBL" id="EOY06117.1"/>
    </source>
</evidence>
<feature type="compositionally biased region" description="Pro residues" evidence="1">
    <location>
        <begin position="145"/>
        <end position="158"/>
    </location>
</feature>
<dbReference type="NCBIfam" id="TIGR01571">
    <property type="entry name" value="A_thal_Cys_rich"/>
    <property type="match status" value="1"/>
</dbReference>
<protein>
    <submittedName>
        <fullName evidence="2">Plant cadmium resistance 2</fullName>
    </submittedName>
</protein>
<proteinExistence type="predicted"/>
<feature type="region of interest" description="Disordered" evidence="1">
    <location>
        <begin position="138"/>
        <end position="158"/>
    </location>
</feature>
<organism evidence="2 3">
    <name type="scientific">Theobroma cacao</name>
    <name type="common">Cacao</name>
    <name type="synonym">Cocoa</name>
    <dbReference type="NCBI Taxonomy" id="3641"/>
    <lineage>
        <taxon>Eukaryota</taxon>
        <taxon>Viridiplantae</taxon>
        <taxon>Streptophyta</taxon>
        <taxon>Embryophyta</taxon>
        <taxon>Tracheophyta</taxon>
        <taxon>Spermatophyta</taxon>
        <taxon>Magnoliopsida</taxon>
        <taxon>eudicotyledons</taxon>
        <taxon>Gunneridae</taxon>
        <taxon>Pentapetalae</taxon>
        <taxon>rosids</taxon>
        <taxon>malvids</taxon>
        <taxon>Malvales</taxon>
        <taxon>Malvaceae</taxon>
        <taxon>Byttnerioideae</taxon>
        <taxon>Theobroma</taxon>
    </lineage>
</organism>
<dbReference type="eggNOG" id="ENOG502S52C">
    <property type="taxonomic scope" value="Eukaryota"/>
</dbReference>
<dbReference type="STRING" id="3641.A0A061EP38"/>
<reference evidence="2 3" key="1">
    <citation type="journal article" date="2013" name="Genome Biol.">
        <title>The genome sequence of the most widely cultivated cacao type and its use to identify candidate genes regulating pod color.</title>
        <authorList>
            <person name="Motamayor J.C."/>
            <person name="Mockaitis K."/>
            <person name="Schmutz J."/>
            <person name="Haiminen N."/>
            <person name="Iii D.L."/>
            <person name="Cornejo O."/>
            <person name="Findley S.D."/>
            <person name="Zheng P."/>
            <person name="Utro F."/>
            <person name="Royaert S."/>
            <person name="Saski C."/>
            <person name="Jenkins J."/>
            <person name="Podicheti R."/>
            <person name="Zhao M."/>
            <person name="Scheffler B.E."/>
            <person name="Stack J.C."/>
            <person name="Feltus F.A."/>
            <person name="Mustiga G.M."/>
            <person name="Amores F."/>
            <person name="Phillips W."/>
            <person name="Marelli J.P."/>
            <person name="May G.D."/>
            <person name="Shapiro H."/>
            <person name="Ma J."/>
            <person name="Bustamante C.D."/>
            <person name="Schnell R.J."/>
            <person name="Main D."/>
            <person name="Gilbert D."/>
            <person name="Parida L."/>
            <person name="Kuhn D.N."/>
        </authorList>
    </citation>
    <scope>NUCLEOTIDE SEQUENCE [LARGE SCALE GENOMIC DNA]</scope>
    <source>
        <strain evidence="3">cv. Matina 1-6</strain>
    </source>
</reference>
<gene>
    <name evidence="2" type="ORF">TCM_020938</name>
</gene>
<dbReference type="Proteomes" id="UP000026915">
    <property type="component" value="Chromosome 4"/>
</dbReference>
<evidence type="ECO:0000313" key="3">
    <source>
        <dbReference type="Proteomes" id="UP000026915"/>
    </source>
</evidence>
<dbReference type="AlphaFoldDB" id="A0A061EP38"/>
<dbReference type="InParanoid" id="A0A061EP38"/>
<keyword evidence="3" id="KW-1185">Reference proteome</keyword>